<dbReference type="AlphaFoldDB" id="A0A1Y5TQZ8"/>
<organism evidence="1 2">
    <name type="scientific">Palleronia marisminoris</name>
    <dbReference type="NCBI Taxonomy" id="315423"/>
    <lineage>
        <taxon>Bacteria</taxon>
        <taxon>Pseudomonadati</taxon>
        <taxon>Pseudomonadota</taxon>
        <taxon>Alphaproteobacteria</taxon>
        <taxon>Rhodobacterales</taxon>
        <taxon>Roseobacteraceae</taxon>
        <taxon>Palleronia</taxon>
    </lineage>
</organism>
<dbReference type="STRING" id="315423.SAMN04488020_11735"/>
<dbReference type="Proteomes" id="UP000193870">
    <property type="component" value="Unassembled WGS sequence"/>
</dbReference>
<protein>
    <recommendedName>
        <fullName evidence="3">CMD domain protein</fullName>
    </recommendedName>
</protein>
<reference evidence="1 2" key="1">
    <citation type="submission" date="2017-03" db="EMBL/GenBank/DDBJ databases">
        <authorList>
            <person name="Afonso C.L."/>
            <person name="Miller P.J."/>
            <person name="Scott M.A."/>
            <person name="Spackman E."/>
            <person name="Goraichik I."/>
            <person name="Dimitrov K.M."/>
            <person name="Suarez D.L."/>
            <person name="Swayne D.E."/>
        </authorList>
    </citation>
    <scope>NUCLEOTIDE SEQUENCE [LARGE SCALE GENOMIC DNA]</scope>
    <source>
        <strain evidence="1 2">CECT 7066</strain>
    </source>
</reference>
<name>A0A1Y5TQZ8_9RHOB</name>
<dbReference type="Gene3D" id="1.20.1290.10">
    <property type="entry name" value="AhpD-like"/>
    <property type="match status" value="1"/>
</dbReference>
<evidence type="ECO:0000313" key="2">
    <source>
        <dbReference type="Proteomes" id="UP000193870"/>
    </source>
</evidence>
<proteinExistence type="predicted"/>
<sequence length="158" mass="16847">MTAMDTTVGKHADIEEGSPLDVAIRGRADIFKMTQAAEDAVLRPHETGAWPHPLRAALAARIAALNDEHELSRHYAADAAEFAAHADPSTDGGDLKEVVAFMEKVAAQTRSVDAEDISALKATGIDDADIVRLAELNAFLSYQIRLIAGLRLMKGASA</sequence>
<keyword evidence="2" id="KW-1185">Reference proteome</keyword>
<accession>A0A1Y5TQZ8</accession>
<dbReference type="EMBL" id="FWFV01000016">
    <property type="protein sequence ID" value="SLN69851.1"/>
    <property type="molecule type" value="Genomic_DNA"/>
</dbReference>
<evidence type="ECO:0000313" key="1">
    <source>
        <dbReference type="EMBL" id="SLN69851.1"/>
    </source>
</evidence>
<evidence type="ECO:0008006" key="3">
    <source>
        <dbReference type="Google" id="ProtNLM"/>
    </source>
</evidence>
<dbReference type="SUPFAM" id="SSF69118">
    <property type="entry name" value="AhpD-like"/>
    <property type="match status" value="1"/>
</dbReference>
<gene>
    <name evidence="1" type="ORF">PAM7066_03537</name>
</gene>
<dbReference type="InterPro" id="IPR029032">
    <property type="entry name" value="AhpD-like"/>
</dbReference>